<sequence>MKTLFENTTIYSKKIYLEAQGKWYQKNALKKRWFYLLMAAFCFVCAYYYLSRASWPAGVIFIVMGILLVLVYFQGYRFSAERAYNEQKDIFPASGFKWIITKDKMVWKTDEAERPVFYKQIEKIYETGHAFVIVVGGKMHILDKDGFTAGSAADFKSFLMKKCPQAFK</sequence>
<evidence type="ECO:0000313" key="3">
    <source>
        <dbReference type="EMBL" id="QCT73483.1"/>
    </source>
</evidence>
<evidence type="ECO:0000259" key="2">
    <source>
        <dbReference type="Pfam" id="PF14317"/>
    </source>
</evidence>
<keyword evidence="1" id="KW-1133">Transmembrane helix</keyword>
<name>A0A4P9CD04_EUBML</name>
<feature type="transmembrane region" description="Helical" evidence="1">
    <location>
        <begin position="33"/>
        <end position="49"/>
    </location>
</feature>
<dbReference type="InterPro" id="IPR025588">
    <property type="entry name" value="YcxB-like_C"/>
</dbReference>
<feature type="domain" description="YcxB-like C-terminal" evidence="2">
    <location>
        <begin position="100"/>
        <end position="159"/>
    </location>
</feature>
<evidence type="ECO:0000256" key="1">
    <source>
        <dbReference type="SAM" id="Phobius"/>
    </source>
</evidence>
<reference evidence="3 4" key="1">
    <citation type="submission" date="2018-05" db="EMBL/GenBank/DDBJ databases">
        <title>Genome comparison of Eubacterium sp.</title>
        <authorList>
            <person name="Feng Y."/>
            <person name="Sanchez-Andrea I."/>
            <person name="Stams A.J.M."/>
            <person name="De Vos W.M."/>
        </authorList>
    </citation>
    <scope>NUCLEOTIDE SEQUENCE [LARGE SCALE GENOMIC DNA]</scope>
    <source>
        <strain evidence="3 4">YI</strain>
    </source>
</reference>
<dbReference type="RefSeq" id="WP_058695280.1">
    <property type="nucleotide sequence ID" value="NZ_CP029487.1"/>
</dbReference>
<proteinExistence type="predicted"/>
<dbReference type="Pfam" id="PF14317">
    <property type="entry name" value="YcxB"/>
    <property type="match status" value="1"/>
</dbReference>
<dbReference type="KEGG" id="emt:CPZ25_019890"/>
<protein>
    <submittedName>
        <fullName evidence="3">YcxB family protein</fullName>
    </submittedName>
</protein>
<organism evidence="3 4">
    <name type="scientific">Eubacterium maltosivorans</name>
    <dbReference type="NCBI Taxonomy" id="2041044"/>
    <lineage>
        <taxon>Bacteria</taxon>
        <taxon>Bacillati</taxon>
        <taxon>Bacillota</taxon>
        <taxon>Clostridia</taxon>
        <taxon>Eubacteriales</taxon>
        <taxon>Eubacteriaceae</taxon>
        <taxon>Eubacterium</taxon>
    </lineage>
</organism>
<gene>
    <name evidence="3" type="ORF">CPZ25_019890</name>
</gene>
<feature type="transmembrane region" description="Helical" evidence="1">
    <location>
        <begin position="55"/>
        <end position="73"/>
    </location>
</feature>
<dbReference type="Proteomes" id="UP000218387">
    <property type="component" value="Chromosome"/>
</dbReference>
<evidence type="ECO:0000313" key="4">
    <source>
        <dbReference type="Proteomes" id="UP000218387"/>
    </source>
</evidence>
<accession>A0A4P9CD04</accession>
<dbReference type="EMBL" id="CP029487">
    <property type="protein sequence ID" value="QCT73483.1"/>
    <property type="molecule type" value="Genomic_DNA"/>
</dbReference>
<dbReference type="AlphaFoldDB" id="A0A4P9CD04"/>
<keyword evidence="1" id="KW-0472">Membrane</keyword>
<keyword evidence="4" id="KW-1185">Reference proteome</keyword>
<keyword evidence="1" id="KW-0812">Transmembrane</keyword>